<evidence type="ECO:0000313" key="4">
    <source>
        <dbReference type="Proteomes" id="UP000824073"/>
    </source>
</evidence>
<gene>
    <name evidence="3" type="ORF">IAB67_09230</name>
</gene>
<organism evidence="3 4">
    <name type="scientific">Candidatus Ventrousia excrementavium</name>
    <dbReference type="NCBI Taxonomy" id="2840961"/>
    <lineage>
        <taxon>Bacteria</taxon>
        <taxon>Bacillati</taxon>
        <taxon>Bacillota</taxon>
        <taxon>Clostridia</taxon>
        <taxon>Eubacteriales</taxon>
        <taxon>Clostridiaceae</taxon>
        <taxon>Clostridiaceae incertae sedis</taxon>
        <taxon>Candidatus Ventrousia</taxon>
    </lineage>
</organism>
<feature type="region of interest" description="Disordered" evidence="1">
    <location>
        <begin position="497"/>
        <end position="541"/>
    </location>
</feature>
<name>A0A9D1S0Y0_9CLOT</name>
<feature type="region of interest" description="Disordered" evidence="1">
    <location>
        <begin position="75"/>
        <end position="94"/>
    </location>
</feature>
<reference evidence="3" key="1">
    <citation type="submission" date="2020-10" db="EMBL/GenBank/DDBJ databases">
        <authorList>
            <person name="Gilroy R."/>
        </authorList>
    </citation>
    <scope>NUCLEOTIDE SEQUENCE</scope>
    <source>
        <strain evidence="3">CHK191-8634</strain>
    </source>
</reference>
<evidence type="ECO:0000256" key="1">
    <source>
        <dbReference type="SAM" id="MobiDB-lite"/>
    </source>
</evidence>
<protein>
    <submittedName>
        <fullName evidence="3">DUF4157 domain-containing protein</fullName>
    </submittedName>
</protein>
<feature type="domain" description="eCIS core" evidence="2">
    <location>
        <begin position="1"/>
        <end position="67"/>
    </location>
</feature>
<reference evidence="3" key="2">
    <citation type="journal article" date="2021" name="PeerJ">
        <title>Extensive microbial diversity within the chicken gut microbiome revealed by metagenomics and culture.</title>
        <authorList>
            <person name="Gilroy R."/>
            <person name="Ravi A."/>
            <person name="Getino M."/>
            <person name="Pursley I."/>
            <person name="Horton D.L."/>
            <person name="Alikhan N.F."/>
            <person name="Baker D."/>
            <person name="Gharbi K."/>
            <person name="Hall N."/>
            <person name="Watson M."/>
            <person name="Adriaenssens E.M."/>
            <person name="Foster-Nyarko E."/>
            <person name="Jarju S."/>
            <person name="Secka A."/>
            <person name="Antonio M."/>
            <person name="Oren A."/>
            <person name="Chaudhuri R.R."/>
            <person name="La Ragione R."/>
            <person name="Hildebrand F."/>
            <person name="Pallen M.J."/>
        </authorList>
    </citation>
    <scope>NUCLEOTIDE SEQUENCE</scope>
    <source>
        <strain evidence="3">CHK191-8634</strain>
    </source>
</reference>
<accession>A0A9D1S0Y0</accession>
<dbReference type="AlphaFoldDB" id="A0A9D1S0Y0"/>
<dbReference type="Proteomes" id="UP000824073">
    <property type="component" value="Unassembled WGS sequence"/>
</dbReference>
<dbReference type="InterPro" id="IPR025295">
    <property type="entry name" value="eCIS_core_dom"/>
</dbReference>
<dbReference type="Pfam" id="PF13699">
    <property type="entry name" value="eCIS_core"/>
    <property type="match status" value="1"/>
</dbReference>
<evidence type="ECO:0000313" key="3">
    <source>
        <dbReference type="EMBL" id="HIU44464.1"/>
    </source>
</evidence>
<sequence>MEDSFGSSFAGVRVHTDAGADRASRGLSARAFTRGQDMYFRSGAYDPDSFEGQHLIAHELAHVAAGEEGLHRVFEKPPMDSAAPGSSLSEEERKKYYESRQEQIVAGVEKIKGAASTLIADSAKLSMRYGPGAQSEDFSKEELEASKEKLKDRDSIASAAAEYAAYLDEYAQNYAGYQFEPESLQDNASAKKQEDLMTRLNNDSFYTMLKQKKAEVEAVRKQCDDNKSGIDATLASVNALLTEQASQSGGGNTQEPVSGDVKKMVQSPWFDKFVECINELRGTRLALGAGNVAAMEDALKSAANRSAMQPVQGEGLRTAQRVTGAAGALVDTVSIGTDLLGNSSDLMVARDGEDSHQGLQNDADIADKTMSIASTVTTAADFSLSAAQLHNKEAARAEKTKALGVNVSSADTLSRLDVAGKGLSTASGAFGITSSFLGSESGTVKESSTDITGNILGMTGDILGLASTDQKRRQQIRQAEAARRGMLPLAKQLRGSISDNNANASHSQGGTSNSANASHSQGGTSNNANASHSQGGTNNNRSQKIHEVANKAENMASKKDKNRSQAGGANNESLLTAANIAIDNNNSLEPKATTKQKALLGSVIALATSIKNSEGNAKDLKADTALASIGMIGDIAGLVASSINAAGLGKAGGMAGAILGMIGTVLGAVAGSKGIVEGVKGVVDRSAGKDAANEKANIAQSAIQQMAMLPYLNTAALKASVEANADGKVAKSVNDAAERYAAVFSIIEAGNVEFADILFAIKQGEFGGEGSLDEKMKKMYGNLAFSNLDM</sequence>
<proteinExistence type="predicted"/>
<comment type="caution">
    <text evidence="3">The sequence shown here is derived from an EMBL/GenBank/DDBJ whole genome shotgun (WGS) entry which is preliminary data.</text>
</comment>
<dbReference type="EMBL" id="DVMR01000067">
    <property type="protein sequence ID" value="HIU44464.1"/>
    <property type="molecule type" value="Genomic_DNA"/>
</dbReference>
<evidence type="ECO:0000259" key="2">
    <source>
        <dbReference type="Pfam" id="PF13699"/>
    </source>
</evidence>